<dbReference type="AlphaFoldDB" id="W0F8Y3"/>
<evidence type="ECO:0000313" key="1">
    <source>
        <dbReference type="EMBL" id="AHF17934.1"/>
    </source>
</evidence>
<dbReference type="HOGENOM" id="CLU_194363_0_0_10"/>
<accession>W0F8Y3</accession>
<dbReference type="KEGG" id="nso:NIASO_17105"/>
<evidence type="ECO:0000313" key="2">
    <source>
        <dbReference type="Proteomes" id="UP000003586"/>
    </source>
</evidence>
<proteinExistence type="predicted"/>
<dbReference type="Proteomes" id="UP000003586">
    <property type="component" value="Chromosome"/>
</dbReference>
<protein>
    <submittedName>
        <fullName evidence="1">Uncharacterized protein</fullName>
    </submittedName>
</protein>
<keyword evidence="2" id="KW-1185">Reference proteome</keyword>
<gene>
    <name evidence="1" type="ORF">NIASO_17105</name>
</gene>
<dbReference type="RefSeq" id="WP_008587511.1">
    <property type="nucleotide sequence ID" value="NZ_CP007035.1"/>
</dbReference>
<sequence length="80" mass="9589">MNDYSRDIIFLLRETCFTKEYLKQEMSFVHKIVASVDNNDTFCSAHELVKRNRITNKRKPIVKAISRTRLKSFYFLLNKN</sequence>
<dbReference type="OrthoDB" id="675429at2"/>
<reference evidence="1 2" key="1">
    <citation type="submission" date="2013-12" db="EMBL/GenBank/DDBJ databases">
        <authorList>
            <consortium name="DOE Joint Genome Institute"/>
            <person name="Eisen J."/>
            <person name="Huntemann M."/>
            <person name="Han J."/>
            <person name="Chen A."/>
            <person name="Kyrpides N."/>
            <person name="Mavromatis K."/>
            <person name="Markowitz V."/>
            <person name="Palaniappan K."/>
            <person name="Ivanova N."/>
            <person name="Schaumberg A."/>
            <person name="Pati A."/>
            <person name="Liolios K."/>
            <person name="Nordberg H.P."/>
            <person name="Cantor M.N."/>
            <person name="Hua S.X."/>
            <person name="Woyke T."/>
        </authorList>
    </citation>
    <scope>NUCLEOTIDE SEQUENCE [LARGE SCALE GENOMIC DNA]</scope>
    <source>
        <strain evidence="2">DSM 19437</strain>
    </source>
</reference>
<organism evidence="1 2">
    <name type="scientific">Niabella soli DSM 19437</name>
    <dbReference type="NCBI Taxonomy" id="929713"/>
    <lineage>
        <taxon>Bacteria</taxon>
        <taxon>Pseudomonadati</taxon>
        <taxon>Bacteroidota</taxon>
        <taxon>Chitinophagia</taxon>
        <taxon>Chitinophagales</taxon>
        <taxon>Chitinophagaceae</taxon>
        <taxon>Niabella</taxon>
    </lineage>
</organism>
<name>W0F8Y3_9BACT</name>
<dbReference type="EMBL" id="CP007035">
    <property type="protein sequence ID" value="AHF17934.1"/>
    <property type="molecule type" value="Genomic_DNA"/>
</dbReference>